<proteinExistence type="predicted"/>
<dbReference type="InterPro" id="IPR006311">
    <property type="entry name" value="TAT_signal"/>
</dbReference>
<evidence type="ECO:0000313" key="3">
    <source>
        <dbReference type="Proteomes" id="UP001165541"/>
    </source>
</evidence>
<dbReference type="PROSITE" id="PS51318">
    <property type="entry name" value="TAT"/>
    <property type="match status" value="1"/>
</dbReference>
<evidence type="ECO:0000256" key="1">
    <source>
        <dbReference type="SAM" id="SignalP"/>
    </source>
</evidence>
<evidence type="ECO:0000313" key="2">
    <source>
        <dbReference type="EMBL" id="MCM5682321.1"/>
    </source>
</evidence>
<name>A0ABT0YW35_9BURK</name>
<accession>A0ABT0YW35</accession>
<keyword evidence="1" id="KW-0732">Signal</keyword>
<keyword evidence="3" id="KW-1185">Reference proteome</keyword>
<dbReference type="Proteomes" id="UP001165541">
    <property type="component" value="Unassembled WGS sequence"/>
</dbReference>
<sequence>MTRKPTLAFTRRRLLIAGGAAAATAAAAGAGLYYGALPLTVRHWAADVVRRHLPGVPIDEQGLERFAHDVSLDRELIGTKHRQKLIASFHAMPSEAWRFDGARKLAEDMERRVFGAFLVSSDFFPDAERRTQPVRYTGVLTACSNIFARYVDEAA</sequence>
<reference evidence="2" key="1">
    <citation type="submission" date="2022-05" db="EMBL/GenBank/DDBJ databases">
        <title>Schlegelella sp. nov., isolated from mangrove soil.</title>
        <authorList>
            <person name="Liu Y."/>
            <person name="Ge X."/>
            <person name="Liu W."/>
        </authorList>
    </citation>
    <scope>NUCLEOTIDE SEQUENCE</scope>
    <source>
        <strain evidence="2">S2-27</strain>
    </source>
</reference>
<dbReference type="RefSeq" id="WP_251780798.1">
    <property type="nucleotide sequence ID" value="NZ_JAMKFE010000018.1"/>
</dbReference>
<dbReference type="EMBL" id="JAMKFE010000018">
    <property type="protein sequence ID" value="MCM5682321.1"/>
    <property type="molecule type" value="Genomic_DNA"/>
</dbReference>
<comment type="caution">
    <text evidence="2">The sequence shown here is derived from an EMBL/GenBank/DDBJ whole genome shotgun (WGS) entry which is preliminary data.</text>
</comment>
<feature type="chain" id="PRO_5046586720" evidence="1">
    <location>
        <begin position="23"/>
        <end position="155"/>
    </location>
</feature>
<gene>
    <name evidence="2" type="ORF">M8A51_22565</name>
</gene>
<protein>
    <submittedName>
        <fullName evidence="2">Uncharacterized protein</fullName>
    </submittedName>
</protein>
<feature type="signal peptide" evidence="1">
    <location>
        <begin position="1"/>
        <end position="22"/>
    </location>
</feature>
<organism evidence="2 3">
    <name type="scientific">Caldimonas mangrovi</name>
    <dbReference type="NCBI Taxonomy" id="2944811"/>
    <lineage>
        <taxon>Bacteria</taxon>
        <taxon>Pseudomonadati</taxon>
        <taxon>Pseudomonadota</taxon>
        <taxon>Betaproteobacteria</taxon>
        <taxon>Burkholderiales</taxon>
        <taxon>Sphaerotilaceae</taxon>
        <taxon>Caldimonas</taxon>
    </lineage>
</organism>